<reference evidence="2" key="1">
    <citation type="journal article" date="2014" name="Nat. Genet.">
        <title>Genome of the human hookworm Necator americanus.</title>
        <authorList>
            <person name="Tang Y.T."/>
            <person name="Gao X."/>
            <person name="Rosa B.A."/>
            <person name="Abubucker S."/>
            <person name="Hallsworth-Pepin K."/>
            <person name="Martin J."/>
            <person name="Tyagi R."/>
            <person name="Heizer E."/>
            <person name="Zhang X."/>
            <person name="Bhonagiri-Palsikar V."/>
            <person name="Minx P."/>
            <person name="Warren W.C."/>
            <person name="Wang Q."/>
            <person name="Zhan B."/>
            <person name="Hotez P.J."/>
            <person name="Sternberg P.W."/>
            <person name="Dougall A."/>
            <person name="Gaze S.T."/>
            <person name="Mulvenna J."/>
            <person name="Sotillo J."/>
            <person name="Ranganathan S."/>
            <person name="Rabelo E.M."/>
            <person name="Wilson R.K."/>
            <person name="Felgner P.L."/>
            <person name="Bethony J."/>
            <person name="Hawdon J.M."/>
            <person name="Gasser R.B."/>
            <person name="Loukas A."/>
            <person name="Mitreva M."/>
        </authorList>
    </citation>
    <scope>NUCLEOTIDE SEQUENCE [LARGE SCALE GENOMIC DNA]</scope>
</reference>
<accession>W2SU38</accession>
<protein>
    <submittedName>
        <fullName evidence="1">Uncharacterized protein</fullName>
    </submittedName>
</protein>
<organism evidence="1 2">
    <name type="scientific">Necator americanus</name>
    <name type="common">Human hookworm</name>
    <dbReference type="NCBI Taxonomy" id="51031"/>
    <lineage>
        <taxon>Eukaryota</taxon>
        <taxon>Metazoa</taxon>
        <taxon>Ecdysozoa</taxon>
        <taxon>Nematoda</taxon>
        <taxon>Chromadorea</taxon>
        <taxon>Rhabditida</taxon>
        <taxon>Rhabditina</taxon>
        <taxon>Rhabditomorpha</taxon>
        <taxon>Strongyloidea</taxon>
        <taxon>Ancylostomatidae</taxon>
        <taxon>Bunostominae</taxon>
        <taxon>Necator</taxon>
    </lineage>
</organism>
<dbReference type="KEGG" id="nai:NECAME_13572"/>
<gene>
    <name evidence="1" type="ORF">NECAME_13572</name>
</gene>
<evidence type="ECO:0000313" key="1">
    <source>
        <dbReference type="EMBL" id="ETN73249.1"/>
    </source>
</evidence>
<proteinExistence type="predicted"/>
<dbReference type="EMBL" id="KI661333">
    <property type="protein sequence ID" value="ETN73249.1"/>
    <property type="molecule type" value="Genomic_DNA"/>
</dbReference>
<dbReference type="AlphaFoldDB" id="W2SU38"/>
<dbReference type="Proteomes" id="UP000053676">
    <property type="component" value="Unassembled WGS sequence"/>
</dbReference>
<name>W2SU38_NECAM</name>
<sequence>MWLLNGLPQSHIFHYCTFDELYKDPTKTGYLLHISFFQCSSFDLFTVSLPTGCAHIHHPLFHNLLHHTASLTMTTFGDKFMVIINT</sequence>
<keyword evidence="2" id="KW-1185">Reference proteome</keyword>
<evidence type="ECO:0000313" key="2">
    <source>
        <dbReference type="Proteomes" id="UP000053676"/>
    </source>
</evidence>